<name>A0AA96LAK3_9BACL</name>
<dbReference type="SUPFAM" id="SSF51219">
    <property type="entry name" value="TRAP-like"/>
    <property type="match status" value="1"/>
</dbReference>
<keyword evidence="2" id="KW-1185">Reference proteome</keyword>
<evidence type="ECO:0000313" key="1">
    <source>
        <dbReference type="EMBL" id="WNQ09708.1"/>
    </source>
</evidence>
<dbReference type="AlphaFoldDB" id="A0AA96LAK3"/>
<proteinExistence type="predicted"/>
<dbReference type="Proteomes" id="UP001305702">
    <property type="component" value="Chromosome"/>
</dbReference>
<protein>
    <submittedName>
        <fullName evidence="1">AIM24 family protein</fullName>
    </submittedName>
</protein>
<sequence length="233" mass="26482">MEINYNEKRGASRPNGAHFSLAEGERLHVLHPKSIVAFQGVPANREDRLLDLRGMYRKRKWIRADLTGPAHFLIALPTGYSLQTIPVDEGDDFLYDMRNVLFYSHGIEMKPVFLKIKNMLITRDIVRMKFTGSGTIGLLSHGPLHEMALEPTIPLYVDTGSLVAYPHNAELDLSVYGNHLASQHMNYQWKITGRGRVLLQSNKADRQVEEARDDGFVRRLLREALPFGGVFIK</sequence>
<dbReference type="Gene3D" id="3.60.160.10">
    <property type="entry name" value="Mitochondrial biogenesis AIM24"/>
    <property type="match status" value="1"/>
</dbReference>
<dbReference type="RefSeq" id="WP_315603482.1">
    <property type="nucleotide sequence ID" value="NZ_CP130318.1"/>
</dbReference>
<gene>
    <name evidence="1" type="ORF">MJA45_19035</name>
</gene>
<reference evidence="1 2" key="1">
    <citation type="submission" date="2022-02" db="EMBL/GenBank/DDBJ databases">
        <title>Paenibacillus sp. MBLB1776 Whole Genome Shotgun Sequencing.</title>
        <authorList>
            <person name="Hwang C.Y."/>
            <person name="Cho E.-S."/>
            <person name="Seo M.-J."/>
        </authorList>
    </citation>
    <scope>NUCLEOTIDE SEQUENCE [LARGE SCALE GENOMIC DNA]</scope>
    <source>
        <strain evidence="1 2">MBLB1776</strain>
    </source>
</reference>
<dbReference type="EMBL" id="CP130318">
    <property type="protein sequence ID" value="WNQ09708.1"/>
    <property type="molecule type" value="Genomic_DNA"/>
</dbReference>
<dbReference type="Pfam" id="PF01987">
    <property type="entry name" value="AIM24"/>
    <property type="match status" value="1"/>
</dbReference>
<evidence type="ECO:0000313" key="2">
    <source>
        <dbReference type="Proteomes" id="UP001305702"/>
    </source>
</evidence>
<dbReference type="InterPro" id="IPR036983">
    <property type="entry name" value="AIM24_sf"/>
</dbReference>
<dbReference type="InterPro" id="IPR016031">
    <property type="entry name" value="Trp_RNA-bd_attenuator-like_dom"/>
</dbReference>
<organism evidence="1 2">
    <name type="scientific">Paenibacillus aurantius</name>
    <dbReference type="NCBI Taxonomy" id="2918900"/>
    <lineage>
        <taxon>Bacteria</taxon>
        <taxon>Bacillati</taxon>
        <taxon>Bacillota</taxon>
        <taxon>Bacilli</taxon>
        <taxon>Bacillales</taxon>
        <taxon>Paenibacillaceae</taxon>
        <taxon>Paenibacillus</taxon>
    </lineage>
</organism>
<dbReference type="KEGG" id="paun:MJA45_19035"/>
<accession>A0AA96LAK3</accession>
<dbReference type="InterPro" id="IPR002838">
    <property type="entry name" value="AIM24"/>
</dbReference>